<evidence type="ECO:0000256" key="9">
    <source>
        <dbReference type="ARBA" id="ARBA00044632"/>
    </source>
</evidence>
<dbReference type="InterPro" id="IPR012904">
    <property type="entry name" value="OGG_N"/>
</dbReference>
<dbReference type="AlphaFoldDB" id="A0AAJ6QVS8"/>
<comment type="similarity">
    <text evidence="1">Belongs to the type-1 OGG1 family.</text>
</comment>
<feature type="domain" description="HhH-GPD" evidence="10">
    <location>
        <begin position="134"/>
        <end position="290"/>
    </location>
</feature>
<keyword evidence="5" id="KW-0234">DNA repair</keyword>
<keyword evidence="8" id="KW-0326">Glycosidase</keyword>
<dbReference type="GO" id="GO:0003684">
    <property type="term" value="F:damaged DNA binding"/>
    <property type="evidence" value="ECO:0007669"/>
    <property type="project" value="InterPro"/>
</dbReference>
<evidence type="ECO:0000256" key="5">
    <source>
        <dbReference type="ARBA" id="ARBA00023204"/>
    </source>
</evidence>
<dbReference type="InterPro" id="IPR052054">
    <property type="entry name" value="Oxidative_DNA_repair_enzyme"/>
</dbReference>
<dbReference type="SMART" id="SM00478">
    <property type="entry name" value="ENDO3c"/>
    <property type="match status" value="1"/>
</dbReference>
<keyword evidence="7" id="KW-0511">Multifunctional enzyme</keyword>
<dbReference type="PANTHER" id="PTHR10242:SF2">
    <property type="entry name" value="N-GLYCOSYLASE_DNA LYASE"/>
    <property type="match status" value="1"/>
</dbReference>
<organism evidence="11 12">
    <name type="scientific">Galendromus occidentalis</name>
    <name type="common">western predatory mite</name>
    <dbReference type="NCBI Taxonomy" id="34638"/>
    <lineage>
        <taxon>Eukaryota</taxon>
        <taxon>Metazoa</taxon>
        <taxon>Ecdysozoa</taxon>
        <taxon>Arthropoda</taxon>
        <taxon>Chelicerata</taxon>
        <taxon>Arachnida</taxon>
        <taxon>Acari</taxon>
        <taxon>Parasitiformes</taxon>
        <taxon>Mesostigmata</taxon>
        <taxon>Gamasina</taxon>
        <taxon>Phytoseioidea</taxon>
        <taxon>Phytoseiidae</taxon>
        <taxon>Typhlodrominae</taxon>
        <taxon>Galendromus</taxon>
    </lineage>
</organism>
<evidence type="ECO:0000256" key="7">
    <source>
        <dbReference type="ARBA" id="ARBA00023268"/>
    </source>
</evidence>
<evidence type="ECO:0000256" key="3">
    <source>
        <dbReference type="ARBA" id="ARBA00022763"/>
    </source>
</evidence>
<dbReference type="GeneID" id="100899988"/>
<keyword evidence="3" id="KW-0227">DNA damage</keyword>
<dbReference type="InterPro" id="IPR011257">
    <property type="entry name" value="DNA_glycosylase"/>
</dbReference>
<evidence type="ECO:0000259" key="10">
    <source>
        <dbReference type="SMART" id="SM00478"/>
    </source>
</evidence>
<dbReference type="Proteomes" id="UP000694867">
    <property type="component" value="Unplaced"/>
</dbReference>
<gene>
    <name evidence="12" type="primary">LOC100899988</name>
</gene>
<dbReference type="EC" id="4.2.99.18" evidence="2"/>
<dbReference type="SUPFAM" id="SSF55945">
    <property type="entry name" value="TATA-box binding protein-like"/>
    <property type="match status" value="1"/>
</dbReference>
<evidence type="ECO:0000256" key="2">
    <source>
        <dbReference type="ARBA" id="ARBA00012720"/>
    </source>
</evidence>
<dbReference type="Gene3D" id="1.10.340.30">
    <property type="entry name" value="Hypothetical protein, domain 2"/>
    <property type="match status" value="1"/>
</dbReference>
<keyword evidence="6 12" id="KW-0456">Lyase</keyword>
<accession>A0AAJ6QVS8</accession>
<dbReference type="PANTHER" id="PTHR10242">
    <property type="entry name" value="8-OXOGUANINE DNA GLYCOSYLASE"/>
    <property type="match status" value="1"/>
</dbReference>
<dbReference type="Gene3D" id="1.10.1670.10">
    <property type="entry name" value="Helix-hairpin-Helix base-excision DNA repair enzymes (C-terminal)"/>
    <property type="match status" value="1"/>
</dbReference>
<evidence type="ECO:0000313" key="12">
    <source>
        <dbReference type="RefSeq" id="XP_003745541.1"/>
    </source>
</evidence>
<keyword evidence="11" id="KW-1185">Reference proteome</keyword>
<dbReference type="GO" id="GO:0140078">
    <property type="term" value="F:class I DNA-(apurinic or apyrimidinic site) endonuclease activity"/>
    <property type="evidence" value="ECO:0007669"/>
    <property type="project" value="UniProtKB-EC"/>
</dbReference>
<protein>
    <recommendedName>
        <fullName evidence="2">DNA-(apurinic or apyrimidinic site) lyase</fullName>
        <ecNumber evidence="2">4.2.99.18</ecNumber>
    </recommendedName>
</protein>
<reference evidence="12" key="1">
    <citation type="submission" date="2025-08" db="UniProtKB">
        <authorList>
            <consortium name="RefSeq"/>
        </authorList>
    </citation>
    <scope>IDENTIFICATION</scope>
</reference>
<dbReference type="GO" id="GO:0006289">
    <property type="term" value="P:nucleotide-excision repair"/>
    <property type="evidence" value="ECO:0007669"/>
    <property type="project" value="InterPro"/>
</dbReference>
<dbReference type="Gene3D" id="3.30.310.40">
    <property type="match status" value="1"/>
</dbReference>
<dbReference type="GO" id="GO:0005634">
    <property type="term" value="C:nucleus"/>
    <property type="evidence" value="ECO:0007669"/>
    <property type="project" value="TreeGrafter"/>
</dbReference>
<dbReference type="CDD" id="cd00056">
    <property type="entry name" value="ENDO3c"/>
    <property type="match status" value="1"/>
</dbReference>
<evidence type="ECO:0000256" key="8">
    <source>
        <dbReference type="ARBA" id="ARBA00023295"/>
    </source>
</evidence>
<dbReference type="Pfam" id="PF07934">
    <property type="entry name" value="OGG_N"/>
    <property type="match status" value="1"/>
</dbReference>
<sequence>MWSTPKTIHVLKNELNLDVVLRCGQAFRWKLDEDKREWISTLKGRVFGLQQTDDGIQYRVWKGDDAENSENNGTDGIYKHESAEAILTNYFQLGVRLQNLVEEWKNDPLFENVHIYGVRTLRQQPFECLMSFIISSCNNIKRISSMVDHLCSYGPILATINGTEYHDFPTVEALSSIGPELETNLRSASFGYRATYIAKVVDIVKKKGSDDWLNSLREAPYEEARDRLMEFPGVGRKVADCVCLMALDKPQAVPIDTHVFQIAKANMPQLKDVKNLSPAVYPVIVDWFRERFGPWCGWAQGVLFANKIRLTEIKALKVERHEALSEAKVTKAAKKQKIEAI</sequence>
<comment type="catalytic activity">
    <reaction evidence="9">
        <text>2'-deoxyribonucleotide-(2'-deoxyribose 5'-phosphate)-2'-deoxyribonucleotide-DNA = a 3'-end 2'-deoxyribonucleotide-(2,3-dehydro-2,3-deoxyribose 5'-phosphate)-DNA + a 5'-end 5'-phospho-2'-deoxyribonucleoside-DNA + H(+)</text>
        <dbReference type="Rhea" id="RHEA:66592"/>
        <dbReference type="Rhea" id="RHEA-COMP:13180"/>
        <dbReference type="Rhea" id="RHEA-COMP:16897"/>
        <dbReference type="Rhea" id="RHEA-COMP:17067"/>
        <dbReference type="ChEBI" id="CHEBI:15378"/>
        <dbReference type="ChEBI" id="CHEBI:136412"/>
        <dbReference type="ChEBI" id="CHEBI:157695"/>
        <dbReference type="ChEBI" id="CHEBI:167181"/>
        <dbReference type="EC" id="4.2.99.18"/>
    </reaction>
</comment>
<dbReference type="SUPFAM" id="SSF48150">
    <property type="entry name" value="DNA-glycosylase"/>
    <property type="match status" value="1"/>
</dbReference>
<proteinExistence type="inferred from homology"/>
<evidence type="ECO:0000256" key="6">
    <source>
        <dbReference type="ARBA" id="ARBA00023239"/>
    </source>
</evidence>
<dbReference type="KEGG" id="goe:100899988"/>
<dbReference type="GO" id="GO:0034039">
    <property type="term" value="F:8-oxo-7,8-dihydroguanine DNA N-glycosylase activity"/>
    <property type="evidence" value="ECO:0007669"/>
    <property type="project" value="TreeGrafter"/>
</dbReference>
<dbReference type="GO" id="GO:0006285">
    <property type="term" value="P:base-excision repair, AP site formation"/>
    <property type="evidence" value="ECO:0007669"/>
    <property type="project" value="TreeGrafter"/>
</dbReference>
<dbReference type="RefSeq" id="XP_003745541.1">
    <property type="nucleotide sequence ID" value="XM_003745493.2"/>
</dbReference>
<dbReference type="InterPro" id="IPR023170">
    <property type="entry name" value="HhH_base_excis_C"/>
</dbReference>
<dbReference type="CTD" id="4968"/>
<evidence type="ECO:0000256" key="4">
    <source>
        <dbReference type="ARBA" id="ARBA00022801"/>
    </source>
</evidence>
<dbReference type="InterPro" id="IPR003265">
    <property type="entry name" value="HhH-GPD_domain"/>
</dbReference>
<evidence type="ECO:0000313" key="11">
    <source>
        <dbReference type="Proteomes" id="UP000694867"/>
    </source>
</evidence>
<name>A0AAJ6QVS8_9ACAR</name>
<keyword evidence="4" id="KW-0378">Hydrolase</keyword>
<evidence type="ECO:0000256" key="1">
    <source>
        <dbReference type="ARBA" id="ARBA00010679"/>
    </source>
</evidence>